<protein>
    <submittedName>
        <fullName evidence="2">Biotin/lipoyl-binding protein</fullName>
    </submittedName>
</protein>
<keyword evidence="1" id="KW-0472">Membrane</keyword>
<evidence type="ECO:0000313" key="2">
    <source>
        <dbReference type="EMBL" id="MCM2369998.1"/>
    </source>
</evidence>
<feature type="transmembrane region" description="Helical" evidence="1">
    <location>
        <begin position="171"/>
        <end position="194"/>
    </location>
</feature>
<dbReference type="InterPro" id="IPR001193">
    <property type="entry name" value="MBTPS2"/>
</dbReference>
<dbReference type="PANTHER" id="PTHR13325">
    <property type="entry name" value="PROTEASE M50 MEMBRANE-BOUND TRANSCRIPTION FACTOR SITE 2 PROTEASE"/>
    <property type="match status" value="1"/>
</dbReference>
<feature type="transmembrane region" description="Helical" evidence="1">
    <location>
        <begin position="382"/>
        <end position="411"/>
    </location>
</feature>
<dbReference type="Proteomes" id="UP001202961">
    <property type="component" value="Unassembled WGS sequence"/>
</dbReference>
<evidence type="ECO:0000256" key="1">
    <source>
        <dbReference type="SAM" id="Phobius"/>
    </source>
</evidence>
<keyword evidence="3" id="KW-1185">Reference proteome</keyword>
<feature type="transmembrane region" description="Helical" evidence="1">
    <location>
        <begin position="301"/>
        <end position="319"/>
    </location>
</feature>
<feature type="transmembrane region" description="Helical" evidence="1">
    <location>
        <begin position="442"/>
        <end position="461"/>
    </location>
</feature>
<comment type="caution">
    <text evidence="2">The sequence shown here is derived from an EMBL/GenBank/DDBJ whole genome shotgun (WGS) entry which is preliminary data.</text>
</comment>
<accession>A0ABT0U0H9</accession>
<dbReference type="Gene3D" id="2.40.50.100">
    <property type="match status" value="1"/>
</dbReference>
<dbReference type="PANTHER" id="PTHR13325:SF3">
    <property type="entry name" value="MEMBRANE-BOUND TRANSCRIPTION FACTOR SITE-2 PROTEASE"/>
    <property type="match status" value="1"/>
</dbReference>
<gene>
    <name evidence="2" type="ORF">NB063_05100</name>
</gene>
<sequence>MANAIEPAESSVTSGMDAATLFDSQTVDLMSVSPELRSDLSVVRHSYRGTPCYMLEDLASGRSHRLGEVEFAFCSALNGHHTVEEAVALVAQKYGDDAISSDEALNLLGWLVDSGLIHNRSRQAAAGVSDAQTRLDRVRGRVSIGALFQKVRLGNPDRFIQSLTDAMSRSVCWAAMIAFGICLLIGSALAIGHWDQLTNQVFQSITADRWASLLLTFAGLKLLHELGHAVVCRSFGCAVRGCGLVFVLFLPMPFVDVSSSILLTSKWKRIGISVAGVAVEIWVASIAVIVFSLTRDPLTQLACMDVMIAASIVTLVFNLNPLMRFDGYYVLSDFLEIPNLASQGSQAVRAILGRTIWGGTLRWSDIPDPRGWILSYGVLAGIWRIGITITLMIAAVGLFSGWGILLVIAVVSKWLHQQISNFLQPFVDKELGSGGGIASKRIVLIGVVAVIFGGLAMTYPFSRTTTLPTSIRLLDTQTIRCSESGVVRKVLVQTGDQINQGDPICHLSSPELEFELAEVTSQLKSSENLLRRLHSRGDIASFQSELVRMETFKRHQRMLQRQQNSLTVISPHSGLIVDGNLDDLRGRFVKRGESICSIGNSQFAEVVAMLPADESLSWEVGSAHHATFWVEGQPDLPMRFSLHLDARQASDRVEYPELSVPLGGSLAVYGGGQGTEPRWVQPQLKLRAIIDLTTDDPHYPKILPGQVANCRIELQNRPFLSSIYGWWTDSGIASR</sequence>
<evidence type="ECO:0000313" key="3">
    <source>
        <dbReference type="Proteomes" id="UP001202961"/>
    </source>
</evidence>
<dbReference type="RefSeq" id="WP_250927666.1">
    <property type="nucleotide sequence ID" value="NZ_JAMQBK010000015.1"/>
</dbReference>
<keyword evidence="1" id="KW-0812">Transmembrane</keyword>
<feature type="transmembrane region" description="Helical" evidence="1">
    <location>
        <begin position="270"/>
        <end position="294"/>
    </location>
</feature>
<proteinExistence type="predicted"/>
<dbReference type="EMBL" id="JAMQBK010000015">
    <property type="protein sequence ID" value="MCM2369998.1"/>
    <property type="molecule type" value="Genomic_DNA"/>
</dbReference>
<organism evidence="2 3">
    <name type="scientific">Aporhodopirellula aestuarii</name>
    <dbReference type="NCBI Taxonomy" id="2950107"/>
    <lineage>
        <taxon>Bacteria</taxon>
        <taxon>Pseudomonadati</taxon>
        <taxon>Planctomycetota</taxon>
        <taxon>Planctomycetia</taxon>
        <taxon>Pirellulales</taxon>
        <taxon>Pirellulaceae</taxon>
        <taxon>Aporhodopirellula</taxon>
    </lineage>
</organism>
<name>A0ABT0U0H9_9BACT</name>
<reference evidence="2 3" key="1">
    <citation type="journal article" date="2022" name="Syst. Appl. Microbiol.">
        <title>Rhodopirellula aestuarii sp. nov., a novel member of the genus Rhodopirellula isolated from brackish sediments collected in the Tagus River estuary, Portugal.</title>
        <authorList>
            <person name="Vitorino I.R."/>
            <person name="Klimek D."/>
            <person name="Calusinska M."/>
            <person name="Lobo-da-Cunha A."/>
            <person name="Vasconcelos V."/>
            <person name="Lage O.M."/>
        </authorList>
    </citation>
    <scope>NUCLEOTIDE SEQUENCE [LARGE SCALE GENOMIC DNA]</scope>
    <source>
        <strain evidence="2 3">ICT_H3.1</strain>
    </source>
</reference>
<keyword evidence="1" id="KW-1133">Transmembrane helix</keyword>